<reference evidence="1" key="1">
    <citation type="journal article" date="1997" name="DNA Res.">
        <title>Structural analysis of Arabidopsis thaliana chromosome 5. I. Sequence features of the 1.6 Mb regions covered by twenty physically assigned P1 clones.</title>
        <authorList>
            <person name="Sato S."/>
            <person name="Kotani H."/>
            <person name="Nakamura Y."/>
            <person name="Kaneko T."/>
            <person name="Asamizu E."/>
            <person name="Fukami M."/>
            <person name="Miyajima N."/>
            <person name="Tabata S."/>
        </authorList>
    </citation>
    <scope>NUCLEOTIDE SEQUENCE [LARGE SCALE GENOMIC DNA]</scope>
</reference>
<dbReference type="ExpressionAtlas" id="Q9FFD6">
    <property type="expression patterns" value="baseline"/>
</dbReference>
<evidence type="ECO:0000313" key="1">
    <source>
        <dbReference type="EMBL" id="BAB09616.1"/>
    </source>
</evidence>
<protein>
    <submittedName>
        <fullName evidence="1">Similarity to non-LTR retrolelement reverse transcriptase</fullName>
    </submittedName>
</protein>
<name>Q9FFD6_ARATH</name>
<accession>Q9FFD6</accession>
<keyword evidence="1" id="KW-0695">RNA-directed DNA polymerase</keyword>
<keyword evidence="1" id="KW-0808">Transferase</keyword>
<sequence>MVNINSGSWIWKSICKLRPMAREFVVCKVGSGITCNFWSENWTNLGPLIHLTGDLGPRVSGLPRNASVADALRDGVWWINGSRSRNPIIQLLKNCLPLSSVVNLQVDAEDDLFMWKVGGTHQATVYTLWRERNTRLHTSSSRPAAGLIMEIKNLIRTHLDPLSRAQRIGPNGLSYLATWFGLFI</sequence>
<dbReference type="AlphaFoldDB" id="Q9FFD6"/>
<keyword evidence="1" id="KW-0548">Nucleotidyltransferase</keyword>
<proteinExistence type="predicted"/>
<organism evidence="1">
    <name type="scientific">Arabidopsis thaliana</name>
    <name type="common">Mouse-ear cress</name>
    <dbReference type="NCBI Taxonomy" id="3702"/>
    <lineage>
        <taxon>Eukaryota</taxon>
        <taxon>Viridiplantae</taxon>
        <taxon>Streptophyta</taxon>
        <taxon>Embryophyta</taxon>
        <taxon>Tracheophyta</taxon>
        <taxon>Spermatophyta</taxon>
        <taxon>Magnoliopsida</taxon>
        <taxon>eudicotyledons</taxon>
        <taxon>Gunneridae</taxon>
        <taxon>Pentapetalae</taxon>
        <taxon>rosids</taxon>
        <taxon>malvids</taxon>
        <taxon>Brassicales</taxon>
        <taxon>Brassicaceae</taxon>
        <taxon>Camelineae</taxon>
        <taxon>Arabidopsis</taxon>
    </lineage>
</organism>
<dbReference type="EMBL" id="AB005242">
    <property type="protein sequence ID" value="BAB09616.1"/>
    <property type="molecule type" value="Genomic_DNA"/>
</dbReference>
<reference key="2">
    <citation type="journal article" date="2000" name="Nature">
        <title>Sequence and analysis of chromosome 5 of the plant Arabidopsis thaliana.</title>
        <authorList>
            <consortium name="Kazusa DNA Research Institute"/>
            <consortium name="Cold Spring Harbor and Washington University in St Louis Sequencing Consortium"/>
            <consortium name="European Union Arabidopsis Genome Sequencing Consortium"/>
            <person name="Tabata S."/>
            <person name="Kaneko T."/>
            <person name="Nakamura Y."/>
            <person name="Kotani H."/>
            <person name="Kato T."/>
            <person name="Asamizu E."/>
            <person name="Miyajima N."/>
            <person name="Sasamoto S."/>
            <person name="Kimura T."/>
            <person name="Hosouchi T."/>
            <person name="Kawashima K."/>
            <person name="Kohara M."/>
            <person name="Matsumoto M."/>
            <person name="Matsuno A."/>
            <person name="Muraki A."/>
            <person name="Nakayama S."/>
            <person name="Nakazaki N."/>
            <person name="Naruo K."/>
            <person name="Okumura S."/>
            <person name="Shinpo S."/>
            <person name="Takeuchi C."/>
            <person name="Wada T."/>
            <person name="Watanabe A."/>
            <person name="Yamada M."/>
            <person name="Yasuda M."/>
            <person name="Sato S."/>
            <person name="de la Bastide M."/>
            <person name="Huang E."/>
            <person name="Spiegel L."/>
            <person name="Gnoj L."/>
            <person name="O'Shaughnessy A."/>
            <person name="Preston R."/>
            <person name="Habermann K."/>
            <person name="Murray J."/>
            <person name="Johnson D."/>
            <person name="Rohlfing T."/>
            <person name="Nelson J."/>
            <person name="Stoneking T."/>
            <person name="Pepin K."/>
            <person name="Spieth J."/>
            <person name="Sekhon M."/>
            <person name="Armstrong J."/>
            <person name="Becker M."/>
            <person name="Belter E."/>
            <person name="Cordum H."/>
            <person name="Cordes M."/>
            <person name="Courtney L."/>
            <person name="Courtney W."/>
            <person name="Dante M."/>
            <person name="Du H."/>
            <person name="Edwards J."/>
            <person name="Fryman J."/>
            <person name="Haakensen B."/>
            <person name="Lamar E."/>
            <person name="Latreille P."/>
            <person name="Leonard S."/>
            <person name="Meyer R."/>
            <person name="Mulvaney E."/>
            <person name="Ozersky P."/>
            <person name="Riley A."/>
            <person name="Strowmatt C."/>
            <person name="Wagner-McPherson C."/>
            <person name="Wollam A."/>
            <person name="Yoakum M."/>
            <person name="Bell M."/>
            <person name="Dedhia N."/>
            <person name="Parnell L."/>
            <person name="Shah R."/>
            <person name="Rodriguez M."/>
            <person name="See L.H."/>
            <person name="Vil D."/>
            <person name="Baker J."/>
            <person name="Kirchoff K."/>
            <person name="Toth K."/>
            <person name="King L."/>
            <person name="Bahret A."/>
            <person name="Miller B."/>
            <person name="Marra M."/>
            <person name="Martienssen R."/>
            <person name="McCombie W.R."/>
            <person name="Wilson R.K."/>
            <person name="Murphy G."/>
            <person name="Bancroft I."/>
            <person name="Volckaert G."/>
            <person name="Wambutt R."/>
            <person name="Dusterhoft A."/>
            <person name="Stiekema W."/>
            <person name="Pohl T."/>
            <person name="Entian K.D."/>
            <person name="Terryn N."/>
            <person name="Hartley N."/>
            <person name="Bent E."/>
            <person name="Johnson S."/>
            <person name="Langham S.A."/>
            <person name="McCullagh B."/>
            <person name="Robben J."/>
            <person name="Grymonprez B."/>
            <person name="Zimmermann W."/>
            <person name="Ramsperger U."/>
            <person name="Wedler H."/>
            <person name="Balke K."/>
            <person name="Wedler E."/>
            <person name="Peters S."/>
            <person name="van Staveren M."/>
            <person name="Dirkse W."/>
            <person name="Mooijman P."/>
            <person name="Lankhorst R.K."/>
            <person name="Weitzenegger T."/>
            <person name="Bothe G."/>
            <person name="Rose M."/>
            <person name="Hauf J."/>
            <person name="Berneiser S."/>
            <person name="Hempel S."/>
            <person name="Feldpausch M."/>
            <person name="Lamberth S."/>
            <person name="Villarroel R."/>
            <person name="Gielen J."/>
            <person name="Ardiles W."/>
            <person name="Bents O."/>
            <person name="Lemcke K."/>
            <person name="Kolesov G."/>
            <person name="Mayer K."/>
            <person name="Rudd S."/>
            <person name="Schoof H."/>
            <person name="Schueller C."/>
            <person name="Zaccaria P."/>
            <person name="Mewes H.W."/>
            <person name="Bevan M."/>
            <person name="Fransz P."/>
        </authorList>
    </citation>
    <scope>NUCLEOTIDE SEQUENCE [LARGE SCALE GENOMIC DNA]</scope>
    <source>
        <strain>cv. Columbia</strain>
    </source>
</reference>
<dbReference type="GO" id="GO:0003964">
    <property type="term" value="F:RNA-directed DNA polymerase activity"/>
    <property type="evidence" value="ECO:0007669"/>
    <property type="project" value="UniProtKB-KW"/>
</dbReference>